<feature type="compositionally biased region" description="Low complexity" evidence="1">
    <location>
        <begin position="1"/>
        <end position="26"/>
    </location>
</feature>
<protein>
    <submittedName>
        <fullName evidence="2">Uncharacterized protein</fullName>
    </submittedName>
</protein>
<dbReference type="EMBL" id="CP023690">
    <property type="protein sequence ID" value="QEV61861.1"/>
    <property type="molecule type" value="Genomic_DNA"/>
</dbReference>
<sequence length="63" mass="6396">MVVAALATSAARASTTPVTAPTAASAARRRVGPGDAESIESMEDTARTEHFLSVVRSAGDPLL</sequence>
<dbReference type="Proteomes" id="UP000326505">
    <property type="component" value="Chromosome"/>
</dbReference>
<evidence type="ECO:0000313" key="3">
    <source>
        <dbReference type="Proteomes" id="UP000326505"/>
    </source>
</evidence>
<organism evidence="2 3">
    <name type="scientific">Streptomyces spectabilis</name>
    <dbReference type="NCBI Taxonomy" id="68270"/>
    <lineage>
        <taxon>Bacteria</taxon>
        <taxon>Bacillati</taxon>
        <taxon>Actinomycetota</taxon>
        <taxon>Actinomycetes</taxon>
        <taxon>Kitasatosporales</taxon>
        <taxon>Streptomycetaceae</taxon>
        <taxon>Streptomyces</taxon>
    </lineage>
</organism>
<proteinExistence type="predicted"/>
<feature type="region of interest" description="Disordered" evidence="1">
    <location>
        <begin position="1"/>
        <end position="44"/>
    </location>
</feature>
<evidence type="ECO:0000256" key="1">
    <source>
        <dbReference type="SAM" id="MobiDB-lite"/>
    </source>
</evidence>
<evidence type="ECO:0000313" key="2">
    <source>
        <dbReference type="EMBL" id="QEV61861.1"/>
    </source>
</evidence>
<name>A0A5P2XBR2_STRST</name>
<dbReference type="KEGG" id="sspb:CP982_26710"/>
<dbReference type="AlphaFoldDB" id="A0A5P2XBR2"/>
<reference evidence="2 3" key="1">
    <citation type="submission" date="2017-09" db="EMBL/GenBank/DDBJ databases">
        <authorList>
            <person name="Lee N."/>
            <person name="Cho B.-K."/>
        </authorList>
    </citation>
    <scope>NUCLEOTIDE SEQUENCE [LARGE SCALE GENOMIC DNA]</scope>
    <source>
        <strain evidence="2 3">ATCC 27465</strain>
    </source>
</reference>
<gene>
    <name evidence="2" type="ORF">CP982_26710</name>
</gene>
<accession>A0A5P2XBR2</accession>